<evidence type="ECO:0000313" key="3">
    <source>
        <dbReference type="Proteomes" id="UP001597414"/>
    </source>
</evidence>
<feature type="signal peptide" evidence="1">
    <location>
        <begin position="1"/>
        <end position="22"/>
    </location>
</feature>
<feature type="chain" id="PRO_5046873393" description="Outer membrane protein beta-barrel domain-containing protein" evidence="1">
    <location>
        <begin position="23"/>
        <end position="206"/>
    </location>
</feature>
<evidence type="ECO:0000256" key="1">
    <source>
        <dbReference type="SAM" id="SignalP"/>
    </source>
</evidence>
<accession>A0ABW5BEW3</accession>
<comment type="caution">
    <text evidence="2">The sequence shown here is derived from an EMBL/GenBank/DDBJ whole genome shotgun (WGS) entry which is preliminary data.</text>
</comment>
<keyword evidence="1" id="KW-0732">Signal</keyword>
<reference evidence="3" key="1">
    <citation type="journal article" date="2019" name="Int. J. Syst. Evol. Microbiol.">
        <title>The Global Catalogue of Microorganisms (GCM) 10K type strain sequencing project: providing services to taxonomists for standard genome sequencing and annotation.</title>
        <authorList>
            <consortium name="The Broad Institute Genomics Platform"/>
            <consortium name="The Broad Institute Genome Sequencing Center for Infectious Disease"/>
            <person name="Wu L."/>
            <person name="Ma J."/>
        </authorList>
    </citation>
    <scope>NUCLEOTIDE SEQUENCE [LARGE SCALE GENOMIC DNA]</scope>
    <source>
        <strain evidence="3">KCTC 19812</strain>
    </source>
</reference>
<proteinExistence type="predicted"/>
<name>A0ABW5BEW3_9BACT</name>
<organism evidence="2 3">
    <name type="scientific">Shivajiella indica</name>
    <dbReference type="NCBI Taxonomy" id="872115"/>
    <lineage>
        <taxon>Bacteria</taxon>
        <taxon>Pseudomonadati</taxon>
        <taxon>Bacteroidota</taxon>
        <taxon>Cytophagia</taxon>
        <taxon>Cytophagales</taxon>
        <taxon>Cyclobacteriaceae</taxon>
        <taxon>Shivajiella</taxon>
    </lineage>
</organism>
<gene>
    <name evidence="2" type="ORF">ACFSKV_17695</name>
</gene>
<evidence type="ECO:0000313" key="2">
    <source>
        <dbReference type="EMBL" id="MFD2203418.1"/>
    </source>
</evidence>
<keyword evidence="3" id="KW-1185">Reference proteome</keyword>
<dbReference type="Proteomes" id="UP001597414">
    <property type="component" value="Unassembled WGS sequence"/>
</dbReference>
<dbReference type="SUPFAM" id="SSF56925">
    <property type="entry name" value="OMPA-like"/>
    <property type="match status" value="1"/>
</dbReference>
<evidence type="ECO:0008006" key="4">
    <source>
        <dbReference type="Google" id="ProtNLM"/>
    </source>
</evidence>
<sequence length="206" mass="22484">MRVLLIFTLFSMLGIVGNFSNAQTFEINPFSGYTFPSTFDITGGTAKLEGNANFGISFGYITPNDVTEFEFSYTYFGTNANASSVYLVEEENSRARLHFVMAGVNRLLTVSEKVTFFGGVKLGASNLAFPDGENQSSTKFTVGVQAGMRYYLSDRIGFRMQGNLLMPIVSEGGSLWWSPSSGTGISGWSPIVPFSLNGGLIIRIYK</sequence>
<dbReference type="EMBL" id="JBHUIV010000025">
    <property type="protein sequence ID" value="MFD2203418.1"/>
    <property type="molecule type" value="Genomic_DNA"/>
</dbReference>
<dbReference type="Gene3D" id="2.40.160.20">
    <property type="match status" value="1"/>
</dbReference>
<dbReference type="InterPro" id="IPR011250">
    <property type="entry name" value="OMP/PagP_B-barrel"/>
</dbReference>
<dbReference type="RefSeq" id="WP_380805811.1">
    <property type="nucleotide sequence ID" value="NZ_JBHUIV010000025.1"/>
</dbReference>
<protein>
    <recommendedName>
        <fullName evidence="4">Outer membrane protein beta-barrel domain-containing protein</fullName>
    </recommendedName>
</protein>